<gene>
    <name evidence="2" type="ORF">E6C76_05265</name>
</gene>
<dbReference type="EMBL" id="SSOC01000002">
    <property type="protein sequence ID" value="THF66255.1"/>
    <property type="molecule type" value="Genomic_DNA"/>
</dbReference>
<evidence type="ECO:0008006" key="4">
    <source>
        <dbReference type="Google" id="ProtNLM"/>
    </source>
</evidence>
<feature type="transmembrane region" description="Helical" evidence="1">
    <location>
        <begin position="44"/>
        <end position="65"/>
    </location>
</feature>
<evidence type="ECO:0000256" key="1">
    <source>
        <dbReference type="SAM" id="Phobius"/>
    </source>
</evidence>
<proteinExistence type="predicted"/>
<comment type="caution">
    <text evidence="2">The sequence shown here is derived from an EMBL/GenBank/DDBJ whole genome shotgun (WGS) entry which is preliminary data.</text>
</comment>
<evidence type="ECO:0000313" key="2">
    <source>
        <dbReference type="EMBL" id="THF66255.1"/>
    </source>
</evidence>
<dbReference type="Proteomes" id="UP000308430">
    <property type="component" value="Unassembled WGS sequence"/>
</dbReference>
<keyword evidence="3" id="KW-1185">Reference proteome</keyword>
<reference evidence="2 3" key="1">
    <citation type="submission" date="2019-04" db="EMBL/GenBank/DDBJ databases">
        <title>Azoarcus nasutitermitis sp. nov. isolated from termite nest.</title>
        <authorList>
            <person name="Lin S.-Y."/>
            <person name="Hameed A."/>
            <person name="Hsu Y.-H."/>
            <person name="Young C.-C."/>
        </authorList>
    </citation>
    <scope>NUCLEOTIDE SEQUENCE [LARGE SCALE GENOMIC DNA]</scope>
    <source>
        <strain evidence="2 3">CC-YHH838</strain>
    </source>
</reference>
<protein>
    <recommendedName>
        <fullName evidence="4">Tetratricopeptide repeat protein</fullName>
    </recommendedName>
</protein>
<sequence>MTDQTPAIPPYWTRLGSFFLYPLSLESLLACCAFGLLAGLASILFIPANLVMGGVLLVATLRYGYKVLERTARGHLDDSRILFDSVHGGKYLPYKQFVVIAVGLTLCAYAASVAGAHLALVLLVSFALLLPANTMLLAVTNDLGESMSPPRLWELIHGIGMPYLGLCACLLLLSSGSGALLGLLAPLVPDALLGAVSGFLGGYFTIVMFRLMGYALYQYHEELGLAVDVGFERQAAALTPSDPARQRAEQSVRLLKEGRYGEAIAQARAEVDAQPGDLAANLRLHRLLLAVPGQTQAMLAHARGWLPSLTRPGHEHYAIETLEAIWQHQEDYQPDQPRLILPLASAMLAAHRGDGTARLIRNFDQRFPGHADTPAIYLLGARLLIEHKRDEAQARRVLAAVRQHYPGSPAAAEAARLDGLLDRLAAAASAAAPTP</sequence>
<keyword evidence="1" id="KW-0472">Membrane</keyword>
<organism evidence="2 3">
    <name type="scientific">Pseudothauera nasutitermitis</name>
    <dbReference type="NCBI Taxonomy" id="2565930"/>
    <lineage>
        <taxon>Bacteria</taxon>
        <taxon>Pseudomonadati</taxon>
        <taxon>Pseudomonadota</taxon>
        <taxon>Betaproteobacteria</taxon>
        <taxon>Rhodocyclales</taxon>
        <taxon>Zoogloeaceae</taxon>
        <taxon>Pseudothauera</taxon>
    </lineage>
</organism>
<feature type="transmembrane region" description="Helical" evidence="1">
    <location>
        <begin position="97"/>
        <end position="114"/>
    </location>
</feature>
<keyword evidence="1" id="KW-0812">Transmembrane</keyword>
<evidence type="ECO:0000313" key="3">
    <source>
        <dbReference type="Proteomes" id="UP000308430"/>
    </source>
</evidence>
<keyword evidence="1" id="KW-1133">Transmembrane helix</keyword>
<dbReference type="AlphaFoldDB" id="A0A4S4B238"/>
<accession>A0A4S4B238</accession>
<feature type="transmembrane region" description="Helical" evidence="1">
    <location>
        <begin position="120"/>
        <end position="140"/>
    </location>
</feature>
<feature type="transmembrane region" description="Helical" evidence="1">
    <location>
        <begin position="161"/>
        <end position="185"/>
    </location>
</feature>
<dbReference type="OrthoDB" id="8769854at2"/>
<feature type="transmembrane region" description="Helical" evidence="1">
    <location>
        <begin position="18"/>
        <end position="38"/>
    </location>
</feature>
<feature type="transmembrane region" description="Helical" evidence="1">
    <location>
        <begin position="191"/>
        <end position="211"/>
    </location>
</feature>
<name>A0A4S4B238_9RHOO</name>
<dbReference type="RefSeq" id="WP_136347204.1">
    <property type="nucleotide sequence ID" value="NZ_SSOC01000002.1"/>
</dbReference>